<keyword evidence="6 8" id="KW-0627">Porphyrin biosynthesis</keyword>
<dbReference type="RefSeq" id="WP_346757716.1">
    <property type="nucleotide sequence ID" value="NZ_JAUJEB010000001.1"/>
</dbReference>
<dbReference type="EMBL" id="JAUJEB010000001">
    <property type="protein sequence ID" value="MDN5212399.1"/>
    <property type="molecule type" value="Genomic_DNA"/>
</dbReference>
<dbReference type="InterPro" id="IPR022418">
    <property type="entry name" value="Porphobilinogen_deaminase_C"/>
</dbReference>
<comment type="catalytic activity">
    <reaction evidence="7 8">
        <text>4 porphobilinogen + H2O = hydroxymethylbilane + 4 NH4(+)</text>
        <dbReference type="Rhea" id="RHEA:13185"/>
        <dbReference type="ChEBI" id="CHEBI:15377"/>
        <dbReference type="ChEBI" id="CHEBI:28938"/>
        <dbReference type="ChEBI" id="CHEBI:57845"/>
        <dbReference type="ChEBI" id="CHEBI:58126"/>
        <dbReference type="EC" id="2.5.1.61"/>
    </reaction>
</comment>
<evidence type="ECO:0000259" key="10">
    <source>
        <dbReference type="Pfam" id="PF03900"/>
    </source>
</evidence>
<comment type="subunit">
    <text evidence="4 8">Monomer.</text>
</comment>
<dbReference type="Gene3D" id="3.40.190.10">
    <property type="entry name" value="Periplasmic binding protein-like II"/>
    <property type="match status" value="2"/>
</dbReference>
<evidence type="ECO:0000259" key="9">
    <source>
        <dbReference type="Pfam" id="PF01379"/>
    </source>
</evidence>
<evidence type="ECO:0000256" key="6">
    <source>
        <dbReference type="ARBA" id="ARBA00023244"/>
    </source>
</evidence>
<dbReference type="InterPro" id="IPR000860">
    <property type="entry name" value="HemC"/>
</dbReference>
<comment type="similarity">
    <text evidence="3 8">Belongs to the HMBS family.</text>
</comment>
<evidence type="ECO:0000256" key="1">
    <source>
        <dbReference type="ARBA" id="ARBA00002869"/>
    </source>
</evidence>
<proteinExistence type="inferred from homology"/>
<dbReference type="NCBIfam" id="TIGR00212">
    <property type="entry name" value="hemC"/>
    <property type="match status" value="1"/>
</dbReference>
<comment type="cofactor">
    <cofactor evidence="8">
        <name>dipyrromethane</name>
        <dbReference type="ChEBI" id="CHEBI:60342"/>
    </cofactor>
    <text evidence="8">Binds 1 dipyrromethane group covalently.</text>
</comment>
<comment type="miscellaneous">
    <text evidence="8">The porphobilinogen subunits are added to the dipyrromethane group.</text>
</comment>
<dbReference type="HAMAP" id="MF_00260">
    <property type="entry name" value="Porphobil_deam"/>
    <property type="match status" value="1"/>
</dbReference>
<comment type="pathway">
    <text evidence="2">Porphyrin-containing compound metabolism; protoporphyrin-IX biosynthesis; coproporphyrinogen-III from 5-aminolevulinate: step 2/4.</text>
</comment>
<dbReference type="SUPFAM" id="SSF53850">
    <property type="entry name" value="Periplasmic binding protein-like II"/>
    <property type="match status" value="1"/>
</dbReference>
<dbReference type="PANTHER" id="PTHR11557:SF0">
    <property type="entry name" value="PORPHOBILINOGEN DEAMINASE"/>
    <property type="match status" value="1"/>
</dbReference>
<feature type="domain" description="Porphobilinogen deaminase C-terminal" evidence="10">
    <location>
        <begin position="227"/>
        <end position="293"/>
    </location>
</feature>
<keyword evidence="5 8" id="KW-0808">Transferase</keyword>
<evidence type="ECO:0000313" key="11">
    <source>
        <dbReference type="EMBL" id="MDN5212399.1"/>
    </source>
</evidence>
<gene>
    <name evidence="8 11" type="primary">hemC</name>
    <name evidence="11" type="ORF">QQ020_10095</name>
</gene>
<evidence type="ECO:0000256" key="5">
    <source>
        <dbReference type="ARBA" id="ARBA00022679"/>
    </source>
</evidence>
<dbReference type="Proteomes" id="UP001172083">
    <property type="component" value="Unassembled WGS sequence"/>
</dbReference>
<dbReference type="GO" id="GO:0004418">
    <property type="term" value="F:hydroxymethylbilane synthase activity"/>
    <property type="evidence" value="ECO:0007669"/>
    <property type="project" value="UniProtKB-EC"/>
</dbReference>
<evidence type="ECO:0000256" key="3">
    <source>
        <dbReference type="ARBA" id="ARBA00005638"/>
    </source>
</evidence>
<comment type="function">
    <text evidence="1 8">Tetrapolymerization of the monopyrrole PBG into the hydroxymethylbilane pre-uroporphyrinogen in several discrete steps.</text>
</comment>
<dbReference type="Gene3D" id="3.30.160.40">
    <property type="entry name" value="Porphobilinogen deaminase, C-terminal domain"/>
    <property type="match status" value="1"/>
</dbReference>
<dbReference type="InterPro" id="IPR036803">
    <property type="entry name" value="Porphobilinogen_deaminase_C_sf"/>
</dbReference>
<dbReference type="SUPFAM" id="SSF54782">
    <property type="entry name" value="Porphobilinogen deaminase (hydroxymethylbilane synthase), C-terminal domain"/>
    <property type="match status" value="1"/>
</dbReference>
<dbReference type="Pfam" id="PF03900">
    <property type="entry name" value="Porphobil_deamC"/>
    <property type="match status" value="1"/>
</dbReference>
<dbReference type="PIRSF" id="PIRSF001438">
    <property type="entry name" value="4pyrrol_synth_OHMeBilane_synth"/>
    <property type="match status" value="1"/>
</dbReference>
<dbReference type="InterPro" id="IPR022417">
    <property type="entry name" value="Porphobilin_deaminase_N"/>
</dbReference>
<accession>A0ABT8L3V9</accession>
<feature type="domain" description="Porphobilinogen deaminase N-terminal" evidence="9">
    <location>
        <begin position="3"/>
        <end position="204"/>
    </location>
</feature>
<comment type="caution">
    <text evidence="11">The sequence shown here is derived from an EMBL/GenBank/DDBJ whole genome shotgun (WGS) entry which is preliminary data.</text>
</comment>
<organism evidence="11 12">
    <name type="scientific">Agaribacillus aureus</name>
    <dbReference type="NCBI Taxonomy" id="3051825"/>
    <lineage>
        <taxon>Bacteria</taxon>
        <taxon>Pseudomonadati</taxon>
        <taxon>Bacteroidota</taxon>
        <taxon>Cytophagia</taxon>
        <taxon>Cytophagales</taxon>
        <taxon>Splendidivirgaceae</taxon>
        <taxon>Agaribacillus</taxon>
    </lineage>
</organism>
<evidence type="ECO:0000256" key="4">
    <source>
        <dbReference type="ARBA" id="ARBA00011245"/>
    </source>
</evidence>
<reference evidence="11" key="1">
    <citation type="submission" date="2023-06" db="EMBL/GenBank/DDBJ databases">
        <title>Genomic of Agaribacillus aureum.</title>
        <authorList>
            <person name="Wang G."/>
        </authorList>
    </citation>
    <scope>NUCLEOTIDE SEQUENCE</scope>
    <source>
        <strain evidence="11">BMA12</strain>
    </source>
</reference>
<protein>
    <recommendedName>
        <fullName evidence="8">Porphobilinogen deaminase</fullName>
        <shortName evidence="8">PBG</shortName>
        <ecNumber evidence="8">2.5.1.61</ecNumber>
    </recommendedName>
    <alternativeName>
        <fullName evidence="8">Hydroxymethylbilane synthase</fullName>
        <shortName evidence="8">HMBS</shortName>
    </alternativeName>
    <alternativeName>
        <fullName evidence="8">Pre-uroporphyrinogen synthase</fullName>
    </alternativeName>
</protein>
<keyword evidence="12" id="KW-1185">Reference proteome</keyword>
<dbReference type="PRINTS" id="PR00151">
    <property type="entry name" value="PORPHBDMNASE"/>
</dbReference>
<evidence type="ECO:0000256" key="8">
    <source>
        <dbReference type="HAMAP-Rule" id="MF_00260"/>
    </source>
</evidence>
<dbReference type="Pfam" id="PF01379">
    <property type="entry name" value="Porphobil_deam"/>
    <property type="match status" value="1"/>
</dbReference>
<evidence type="ECO:0000313" key="12">
    <source>
        <dbReference type="Proteomes" id="UP001172083"/>
    </source>
</evidence>
<feature type="modified residue" description="S-(dipyrrolylmethanemethyl)cysteine" evidence="8">
    <location>
        <position position="240"/>
    </location>
</feature>
<sequence length="308" mass="33889">MKIRIGTRGSKLALWQANHVASLLEENGVETEIVTISTKGDKILNVSIAKIGSKGVFTEEIETALAGGEIDIAVHSAKDMPSTLPPGFTLIAFTKRERPNDVLISHLPELDWEKSQDEIIVGTSSTRRKALLKHYYPHVKTVEMRGNLQTRIKKMQHGDCHALLLAYAGVNRMGYNHMMAHQFSSEQFVPAVGQGSIAIEIHQQLPEDKVDLVRKAVNDRTTEILLKAERSYLERLQGGCSIPAFALAELEADQLQLTAGIISLDGQKMIKLQQSDKLENALTLGARLGDTILSRGGAAILKEIKEKP</sequence>
<evidence type="ECO:0000256" key="2">
    <source>
        <dbReference type="ARBA" id="ARBA00004735"/>
    </source>
</evidence>
<evidence type="ECO:0000256" key="7">
    <source>
        <dbReference type="ARBA" id="ARBA00048169"/>
    </source>
</evidence>
<name>A0ABT8L3V9_9BACT</name>
<dbReference type="EC" id="2.5.1.61" evidence="8"/>
<dbReference type="PANTHER" id="PTHR11557">
    <property type="entry name" value="PORPHOBILINOGEN DEAMINASE"/>
    <property type="match status" value="1"/>
</dbReference>